<dbReference type="RefSeq" id="WP_237233938.1">
    <property type="nucleotide sequence ID" value="NZ_FZPA01000001.1"/>
</dbReference>
<dbReference type="AlphaFoldDB" id="A0A239CZK0"/>
<accession>A0A239CZK0</accession>
<dbReference type="Proteomes" id="UP000198339">
    <property type="component" value="Unassembled WGS sequence"/>
</dbReference>
<reference evidence="1 2" key="1">
    <citation type="submission" date="2017-06" db="EMBL/GenBank/DDBJ databases">
        <authorList>
            <person name="Kim H.J."/>
            <person name="Triplett B.A."/>
        </authorList>
    </citation>
    <scope>NUCLEOTIDE SEQUENCE [LARGE SCALE GENOMIC DNA]</scope>
    <source>
        <strain evidence="1 2">DS15</strain>
    </source>
</reference>
<proteinExistence type="predicted"/>
<evidence type="ECO:0000313" key="1">
    <source>
        <dbReference type="EMBL" id="SNS25696.1"/>
    </source>
</evidence>
<dbReference type="PANTHER" id="PTHR12922">
    <property type="entry name" value="UBIQUINONE BIOSYNTHESIS PROTEIN"/>
    <property type="match status" value="1"/>
</dbReference>
<dbReference type="EMBL" id="FZPA01000001">
    <property type="protein sequence ID" value="SNS25696.1"/>
    <property type="molecule type" value="Genomic_DNA"/>
</dbReference>
<gene>
    <name evidence="1" type="ORF">SAMN06295955_10120</name>
</gene>
<sequence length="251" mass="28284">MAYAKGHELRRPVEPLKALGAMRQLIADKEDTAQVFRIVKALSGNSYYRNFNLFMKSSDGRRIASDRADLLETLCDRKRLATCASGTLGRAYLDFVYGEGLTAEGLAEASEAGGLEDFGDPDVSLYRRRLRDSHDLFHVVTGYGRDALGELCVLSFGNAQFYNHGIAFIVGVGIPKMKLEAAKLPVARAAFEAWRRGRAAADLTTFYWEENLDRPLEDARRELRLRPPETYQRVRALSEQLERDYQAVRQA</sequence>
<organism evidence="1 2">
    <name type="scientific">Sphingopyxis indica</name>
    <dbReference type="NCBI Taxonomy" id="436663"/>
    <lineage>
        <taxon>Bacteria</taxon>
        <taxon>Pseudomonadati</taxon>
        <taxon>Pseudomonadota</taxon>
        <taxon>Alphaproteobacteria</taxon>
        <taxon>Sphingomonadales</taxon>
        <taxon>Sphingomonadaceae</taxon>
        <taxon>Sphingopyxis</taxon>
    </lineage>
</organism>
<name>A0A239CZK0_9SPHN</name>
<protein>
    <submittedName>
        <fullName evidence="1">Ubiquinone biosynthesis protein COQ4</fullName>
    </submittedName>
</protein>
<keyword evidence="2" id="KW-1185">Reference proteome</keyword>
<keyword evidence="1" id="KW-0830">Ubiquinone</keyword>
<dbReference type="Pfam" id="PF05019">
    <property type="entry name" value="Coq4"/>
    <property type="match status" value="1"/>
</dbReference>
<dbReference type="InterPro" id="IPR007715">
    <property type="entry name" value="Coq4"/>
</dbReference>
<dbReference type="PANTHER" id="PTHR12922:SF7">
    <property type="entry name" value="UBIQUINONE BIOSYNTHESIS PROTEIN COQ4 HOMOLOG, MITOCHONDRIAL"/>
    <property type="match status" value="1"/>
</dbReference>
<evidence type="ECO:0000313" key="2">
    <source>
        <dbReference type="Proteomes" id="UP000198339"/>
    </source>
</evidence>
<dbReference type="GO" id="GO:0006744">
    <property type="term" value="P:ubiquinone biosynthetic process"/>
    <property type="evidence" value="ECO:0007669"/>
    <property type="project" value="InterPro"/>
</dbReference>